<comment type="caution">
    <text evidence="1">The sequence shown here is derived from an EMBL/GenBank/DDBJ whole genome shotgun (WGS) entry which is preliminary data.</text>
</comment>
<evidence type="ECO:0000313" key="2">
    <source>
        <dbReference type="Proteomes" id="UP001055879"/>
    </source>
</evidence>
<dbReference type="EMBL" id="CM042056">
    <property type="protein sequence ID" value="KAI3698218.1"/>
    <property type="molecule type" value="Genomic_DNA"/>
</dbReference>
<sequence length="121" mass="13284">MAEVLKCRTTNATWLALESAYGDDSLSDFPAHGRHERSSINRGCSNNYNNHGGNQPNHGHGRINHNSGYSGGRGRSRDHTCTPKCQICKEFGHFVDKCSSKYSPDNTTHLSFSFAAACHVS</sequence>
<gene>
    <name evidence="1" type="ORF">L6452_31331</name>
</gene>
<organism evidence="1 2">
    <name type="scientific">Arctium lappa</name>
    <name type="common">Greater burdock</name>
    <name type="synonym">Lappa major</name>
    <dbReference type="NCBI Taxonomy" id="4217"/>
    <lineage>
        <taxon>Eukaryota</taxon>
        <taxon>Viridiplantae</taxon>
        <taxon>Streptophyta</taxon>
        <taxon>Embryophyta</taxon>
        <taxon>Tracheophyta</taxon>
        <taxon>Spermatophyta</taxon>
        <taxon>Magnoliopsida</taxon>
        <taxon>eudicotyledons</taxon>
        <taxon>Gunneridae</taxon>
        <taxon>Pentapetalae</taxon>
        <taxon>asterids</taxon>
        <taxon>campanulids</taxon>
        <taxon>Asterales</taxon>
        <taxon>Asteraceae</taxon>
        <taxon>Carduoideae</taxon>
        <taxon>Cardueae</taxon>
        <taxon>Arctiinae</taxon>
        <taxon>Arctium</taxon>
    </lineage>
</organism>
<dbReference type="Proteomes" id="UP001055879">
    <property type="component" value="Linkage Group LG10"/>
</dbReference>
<accession>A0ACB8ZKQ8</accession>
<evidence type="ECO:0000313" key="1">
    <source>
        <dbReference type="EMBL" id="KAI3698218.1"/>
    </source>
</evidence>
<reference evidence="2" key="1">
    <citation type="journal article" date="2022" name="Mol. Ecol. Resour.">
        <title>The genomes of chicory, endive, great burdock and yacon provide insights into Asteraceae palaeo-polyploidization history and plant inulin production.</title>
        <authorList>
            <person name="Fan W."/>
            <person name="Wang S."/>
            <person name="Wang H."/>
            <person name="Wang A."/>
            <person name="Jiang F."/>
            <person name="Liu H."/>
            <person name="Zhao H."/>
            <person name="Xu D."/>
            <person name="Zhang Y."/>
        </authorList>
    </citation>
    <scope>NUCLEOTIDE SEQUENCE [LARGE SCALE GENOMIC DNA]</scope>
    <source>
        <strain evidence="2">cv. Niubang</strain>
    </source>
</reference>
<reference evidence="1 2" key="2">
    <citation type="journal article" date="2022" name="Mol. Ecol. Resour.">
        <title>The genomes of chicory, endive, great burdock and yacon provide insights into Asteraceae paleo-polyploidization history and plant inulin production.</title>
        <authorList>
            <person name="Fan W."/>
            <person name="Wang S."/>
            <person name="Wang H."/>
            <person name="Wang A."/>
            <person name="Jiang F."/>
            <person name="Liu H."/>
            <person name="Zhao H."/>
            <person name="Xu D."/>
            <person name="Zhang Y."/>
        </authorList>
    </citation>
    <scope>NUCLEOTIDE SEQUENCE [LARGE SCALE GENOMIC DNA]</scope>
    <source>
        <strain evidence="2">cv. Niubang</strain>
    </source>
</reference>
<keyword evidence="2" id="KW-1185">Reference proteome</keyword>
<protein>
    <submittedName>
        <fullName evidence="1">Uncharacterized protein</fullName>
    </submittedName>
</protein>
<proteinExistence type="predicted"/>
<name>A0ACB8ZKQ8_ARCLA</name>